<dbReference type="PANTHER" id="PTHR34975">
    <property type="entry name" value="SPORE GERMINATION PROTEIN A2"/>
    <property type="match status" value="1"/>
</dbReference>
<name>A0ABS7CEI2_9BACL</name>
<evidence type="ECO:0000256" key="6">
    <source>
        <dbReference type="ARBA" id="ARBA00022989"/>
    </source>
</evidence>
<dbReference type="InterPro" id="IPR004761">
    <property type="entry name" value="Spore_GerAB"/>
</dbReference>
<feature type="transmembrane region" description="Helical" evidence="8">
    <location>
        <begin position="108"/>
        <end position="131"/>
    </location>
</feature>
<feature type="transmembrane region" description="Helical" evidence="8">
    <location>
        <begin position="184"/>
        <end position="206"/>
    </location>
</feature>
<evidence type="ECO:0000256" key="7">
    <source>
        <dbReference type="ARBA" id="ARBA00023136"/>
    </source>
</evidence>
<comment type="subcellular location">
    <subcellularLocation>
        <location evidence="1">Membrane</location>
        <topology evidence="1">Multi-pass membrane protein</topology>
    </subcellularLocation>
</comment>
<evidence type="ECO:0000256" key="5">
    <source>
        <dbReference type="ARBA" id="ARBA00022692"/>
    </source>
</evidence>
<reference evidence="9 10" key="1">
    <citation type="submission" date="2021-07" db="EMBL/GenBank/DDBJ databases">
        <title>Paenibacillus radiodurans sp. nov., isolated from the southeastern edge of Tengger Desert.</title>
        <authorList>
            <person name="Zhang G."/>
        </authorList>
    </citation>
    <scope>NUCLEOTIDE SEQUENCE [LARGE SCALE GENOMIC DNA]</scope>
    <source>
        <strain evidence="9 10">CCM 7311</strain>
    </source>
</reference>
<evidence type="ECO:0000256" key="8">
    <source>
        <dbReference type="SAM" id="Phobius"/>
    </source>
</evidence>
<feature type="transmembrane region" description="Helical" evidence="8">
    <location>
        <begin position="83"/>
        <end position="102"/>
    </location>
</feature>
<evidence type="ECO:0000313" key="10">
    <source>
        <dbReference type="Proteomes" id="UP001519887"/>
    </source>
</evidence>
<dbReference type="NCBIfam" id="TIGR00912">
    <property type="entry name" value="2A0309"/>
    <property type="match status" value="1"/>
</dbReference>
<feature type="transmembrane region" description="Helical" evidence="8">
    <location>
        <begin position="12"/>
        <end position="33"/>
    </location>
</feature>
<dbReference type="Proteomes" id="UP001519887">
    <property type="component" value="Unassembled WGS sequence"/>
</dbReference>
<dbReference type="Gene3D" id="1.20.1740.10">
    <property type="entry name" value="Amino acid/polyamine transporter I"/>
    <property type="match status" value="1"/>
</dbReference>
<feature type="transmembrane region" description="Helical" evidence="8">
    <location>
        <begin position="306"/>
        <end position="323"/>
    </location>
</feature>
<feature type="transmembrane region" description="Helical" evidence="8">
    <location>
        <begin position="271"/>
        <end position="294"/>
    </location>
</feature>
<feature type="transmembrane region" description="Helical" evidence="8">
    <location>
        <begin position="143"/>
        <end position="164"/>
    </location>
</feature>
<proteinExistence type="inferred from homology"/>
<sequence>MNNAYPVTVIRACTVIISTILGIGVLSFPNFAAKAVDSGAPLLTLEAMGVSMFSLVILALLVRKFPRENIIQFSERLIGKWPARFFNLLLIIFFVICSGLSTRDFGEVVIAVLLPKTPIEVSIIIMLIVVVASSRRSVVKFSFIHSFYLPFIIIVALVIFLASLRDYDMVNLLPVIGNHPSRVVYAALSIASLFQSAFVLTLLVPYMIRPRKILASAVWGVIISGIVYLMIIISTIALFGSEETKLLAYPTLDAARSAVIPGGAFERLDDIFIIGWVVSVYTTIYSNYYFSVIAAKDLFRIRDHRLFVSYLIPIVFVIAMIPHDTRQFFVYGNLIFIYGMILTTGYPLLLLLLSLIRGVKESSQ</sequence>
<feature type="transmembrane region" description="Helical" evidence="8">
    <location>
        <begin position="213"/>
        <end position="239"/>
    </location>
</feature>
<feature type="transmembrane region" description="Helical" evidence="8">
    <location>
        <begin position="39"/>
        <end position="62"/>
    </location>
</feature>
<keyword evidence="6 8" id="KW-1133">Transmembrane helix</keyword>
<keyword evidence="5 8" id="KW-0812">Transmembrane</keyword>
<evidence type="ECO:0000256" key="2">
    <source>
        <dbReference type="ARBA" id="ARBA00007998"/>
    </source>
</evidence>
<keyword evidence="4" id="KW-0309">Germination</keyword>
<evidence type="ECO:0000256" key="4">
    <source>
        <dbReference type="ARBA" id="ARBA00022544"/>
    </source>
</evidence>
<keyword evidence="7 8" id="KW-0472">Membrane</keyword>
<evidence type="ECO:0000256" key="1">
    <source>
        <dbReference type="ARBA" id="ARBA00004141"/>
    </source>
</evidence>
<accession>A0ABS7CEI2</accession>
<gene>
    <name evidence="9" type="ORF">K0U00_34175</name>
</gene>
<keyword evidence="10" id="KW-1185">Reference proteome</keyword>
<feature type="transmembrane region" description="Helical" evidence="8">
    <location>
        <begin position="335"/>
        <end position="356"/>
    </location>
</feature>
<keyword evidence="3" id="KW-0813">Transport</keyword>
<dbReference type="Pfam" id="PF03845">
    <property type="entry name" value="Spore_permease"/>
    <property type="match status" value="1"/>
</dbReference>
<dbReference type="PANTHER" id="PTHR34975:SF2">
    <property type="entry name" value="SPORE GERMINATION PROTEIN A2"/>
    <property type="match status" value="1"/>
</dbReference>
<organism evidence="9 10">
    <name type="scientific">Paenibacillus sepulcri</name>
    <dbReference type="NCBI Taxonomy" id="359917"/>
    <lineage>
        <taxon>Bacteria</taxon>
        <taxon>Bacillati</taxon>
        <taxon>Bacillota</taxon>
        <taxon>Bacilli</taxon>
        <taxon>Bacillales</taxon>
        <taxon>Paenibacillaceae</taxon>
        <taxon>Paenibacillus</taxon>
    </lineage>
</organism>
<dbReference type="RefSeq" id="WP_210043933.1">
    <property type="nucleotide sequence ID" value="NZ_JBHLVU010000001.1"/>
</dbReference>
<protein>
    <submittedName>
        <fullName evidence="9">Spore germination protein</fullName>
    </submittedName>
</protein>
<evidence type="ECO:0000256" key="3">
    <source>
        <dbReference type="ARBA" id="ARBA00022448"/>
    </source>
</evidence>
<comment type="caution">
    <text evidence="9">The sequence shown here is derived from an EMBL/GenBank/DDBJ whole genome shotgun (WGS) entry which is preliminary data.</text>
</comment>
<evidence type="ECO:0000313" key="9">
    <source>
        <dbReference type="EMBL" id="MBW7459110.1"/>
    </source>
</evidence>
<dbReference type="EMBL" id="JAHZIK010001485">
    <property type="protein sequence ID" value="MBW7459110.1"/>
    <property type="molecule type" value="Genomic_DNA"/>
</dbReference>
<comment type="similarity">
    <text evidence="2">Belongs to the amino acid-polyamine-organocation (APC) superfamily. Spore germination protein (SGP) (TC 2.A.3.9) family.</text>
</comment>